<comment type="subcellular location">
    <subcellularLocation>
        <location evidence="1">Cytoplasm</location>
        <location evidence="1">Cytosol</location>
    </subcellularLocation>
</comment>
<proteinExistence type="predicted"/>
<dbReference type="EMBL" id="OV121140">
    <property type="protein sequence ID" value="CAH0564131.1"/>
    <property type="molecule type" value="Genomic_DNA"/>
</dbReference>
<dbReference type="AlphaFoldDB" id="A0A9P0BER2"/>
<dbReference type="Proteomes" id="UP001154078">
    <property type="component" value="Chromosome 9"/>
</dbReference>
<feature type="domain" description="Ubiquitin-like" evidence="3">
    <location>
        <begin position="1"/>
        <end position="59"/>
    </location>
</feature>
<dbReference type="SUPFAM" id="SSF54236">
    <property type="entry name" value="Ubiquitin-like"/>
    <property type="match status" value="1"/>
</dbReference>
<evidence type="ECO:0000313" key="4">
    <source>
        <dbReference type="EMBL" id="CAH0564131.1"/>
    </source>
</evidence>
<dbReference type="InterPro" id="IPR029071">
    <property type="entry name" value="Ubiquitin-like_domsf"/>
</dbReference>
<dbReference type="PANTHER" id="PTHR46555">
    <property type="entry name" value="UBIQUITIN-LIKE PROTEIN 4A"/>
    <property type="match status" value="1"/>
</dbReference>
<dbReference type="OrthoDB" id="417450at2759"/>
<dbReference type="Gene3D" id="3.10.20.90">
    <property type="entry name" value="Phosphatidylinositol 3-kinase Catalytic Subunit, Chain A, domain 1"/>
    <property type="match status" value="1"/>
</dbReference>
<dbReference type="PANTHER" id="PTHR46555:SF1">
    <property type="entry name" value="UBIQUITIN-LIKE PROTEIN 4A"/>
    <property type="match status" value="1"/>
</dbReference>
<organism evidence="4 5">
    <name type="scientific">Brassicogethes aeneus</name>
    <name type="common">Rape pollen beetle</name>
    <name type="synonym">Meligethes aeneus</name>
    <dbReference type="NCBI Taxonomy" id="1431903"/>
    <lineage>
        <taxon>Eukaryota</taxon>
        <taxon>Metazoa</taxon>
        <taxon>Ecdysozoa</taxon>
        <taxon>Arthropoda</taxon>
        <taxon>Hexapoda</taxon>
        <taxon>Insecta</taxon>
        <taxon>Pterygota</taxon>
        <taxon>Neoptera</taxon>
        <taxon>Endopterygota</taxon>
        <taxon>Coleoptera</taxon>
        <taxon>Polyphaga</taxon>
        <taxon>Cucujiformia</taxon>
        <taxon>Nitidulidae</taxon>
        <taxon>Meligethinae</taxon>
        <taxon>Brassicogethes</taxon>
    </lineage>
</organism>
<evidence type="ECO:0000256" key="2">
    <source>
        <dbReference type="ARBA" id="ARBA00022490"/>
    </source>
</evidence>
<gene>
    <name evidence="4" type="ORF">MELIAE_LOCUS12749</name>
</gene>
<dbReference type="GO" id="GO:0051087">
    <property type="term" value="F:protein-folding chaperone binding"/>
    <property type="evidence" value="ECO:0007669"/>
    <property type="project" value="TreeGrafter"/>
</dbReference>
<dbReference type="GO" id="GO:0071818">
    <property type="term" value="C:BAT3 complex"/>
    <property type="evidence" value="ECO:0007669"/>
    <property type="project" value="TreeGrafter"/>
</dbReference>
<dbReference type="GO" id="GO:0071816">
    <property type="term" value="P:tail-anchored membrane protein insertion into ER membrane"/>
    <property type="evidence" value="ECO:0007669"/>
    <property type="project" value="TreeGrafter"/>
</dbReference>
<reference evidence="4" key="1">
    <citation type="submission" date="2021-12" db="EMBL/GenBank/DDBJ databases">
        <authorList>
            <person name="King R."/>
        </authorList>
    </citation>
    <scope>NUCLEOTIDE SEQUENCE</scope>
</reference>
<dbReference type="GO" id="GO:0006620">
    <property type="term" value="P:post-translational protein targeting to endoplasmic reticulum membrane"/>
    <property type="evidence" value="ECO:0007669"/>
    <property type="project" value="InterPro"/>
</dbReference>
<dbReference type="Pfam" id="PF00240">
    <property type="entry name" value="ubiquitin"/>
    <property type="match status" value="1"/>
</dbReference>
<dbReference type="InterPro" id="IPR047154">
    <property type="entry name" value="UBL4A-like"/>
</dbReference>
<evidence type="ECO:0000313" key="5">
    <source>
        <dbReference type="Proteomes" id="UP001154078"/>
    </source>
</evidence>
<dbReference type="SMART" id="SM00213">
    <property type="entry name" value="UBQ"/>
    <property type="match status" value="1"/>
</dbReference>
<name>A0A9P0BER2_BRAAE</name>
<accession>A0A9P0BER2</accession>
<dbReference type="PROSITE" id="PS50053">
    <property type="entry name" value="UBIQUITIN_2"/>
    <property type="match status" value="1"/>
</dbReference>
<dbReference type="InterPro" id="IPR000626">
    <property type="entry name" value="Ubiquitin-like_dom"/>
</dbReference>
<evidence type="ECO:0000259" key="3">
    <source>
        <dbReference type="PROSITE" id="PS50053"/>
    </source>
</evidence>
<keyword evidence="5" id="KW-1185">Reference proteome</keyword>
<keyword evidence="2" id="KW-0963">Cytoplasm</keyword>
<protein>
    <recommendedName>
        <fullName evidence="3">Ubiquitin-like domain-containing protein</fullName>
    </recommendedName>
</protein>
<evidence type="ECO:0000256" key="1">
    <source>
        <dbReference type="ARBA" id="ARBA00004514"/>
    </source>
</evidence>
<sequence>MKIVVKNIKGGSSIVEVNEHTSILDVKKLVENDIKIPWAQQTLVLFGKTLQDEKSIGDYPKIKDMTKLHAAVKKAESLQVVLARFLRRYYSDEQCNLITEEFMRIVQSKMDSMSLDDLERIAKIELSV</sequence>